<feature type="transmembrane region" description="Helical" evidence="6">
    <location>
        <begin position="164"/>
        <end position="184"/>
    </location>
</feature>
<evidence type="ECO:0000256" key="3">
    <source>
        <dbReference type="ARBA" id="ARBA00022989"/>
    </source>
</evidence>
<evidence type="ECO:0000313" key="8">
    <source>
        <dbReference type="Proteomes" id="UP000305067"/>
    </source>
</evidence>
<feature type="region of interest" description="Disordered" evidence="5">
    <location>
        <begin position="269"/>
        <end position="299"/>
    </location>
</feature>
<keyword evidence="2 6" id="KW-0812">Transmembrane</keyword>
<sequence length="299" mass="33600">MHCCSPTAAFGLDTPFDEQPLLVTSPLFSPLVLALVRLLVAIYTTTVLVFGLVDSATRSNDASTYLTYFTRLSYIGICAYFWAATTQTLSFALRQRQRKSGYALQSWPKILQFLHLYLTSSILTLPIIVTVVYWVLLTPSNLDDPINSACVSHVADFHSQLRPVLQLAFLTISQHALNAVFILFEMLLTNVPPPRWGYLGPCVLILALYLAMAYVVHAAQGYYTYPFLNPVEQGPLLAAYVVGIGLAGVIVFILVHWIMRLRVRLTPPSTPAYSEEMSEKRAREERIDEWEEIRQPTPV</sequence>
<comment type="subcellular location">
    <subcellularLocation>
        <location evidence="1">Endomembrane system</location>
        <topology evidence="1">Multi-pass membrane protein</topology>
    </subcellularLocation>
</comment>
<keyword evidence="8" id="KW-1185">Reference proteome</keyword>
<organism evidence="7 8">
    <name type="scientific">Pterulicium gracile</name>
    <dbReference type="NCBI Taxonomy" id="1884261"/>
    <lineage>
        <taxon>Eukaryota</taxon>
        <taxon>Fungi</taxon>
        <taxon>Dikarya</taxon>
        <taxon>Basidiomycota</taxon>
        <taxon>Agaricomycotina</taxon>
        <taxon>Agaricomycetes</taxon>
        <taxon>Agaricomycetidae</taxon>
        <taxon>Agaricales</taxon>
        <taxon>Pleurotineae</taxon>
        <taxon>Pterulaceae</taxon>
        <taxon>Pterulicium</taxon>
    </lineage>
</organism>
<dbReference type="PANTHER" id="PTHR12242:SF1">
    <property type="entry name" value="MYND-TYPE DOMAIN-CONTAINING PROTEIN"/>
    <property type="match status" value="1"/>
</dbReference>
<dbReference type="GO" id="GO:0012505">
    <property type="term" value="C:endomembrane system"/>
    <property type="evidence" value="ECO:0007669"/>
    <property type="project" value="UniProtKB-SubCell"/>
</dbReference>
<feature type="transmembrane region" description="Helical" evidence="6">
    <location>
        <begin position="31"/>
        <end position="53"/>
    </location>
</feature>
<dbReference type="AlphaFoldDB" id="A0A5C3Q3D3"/>
<evidence type="ECO:0000256" key="5">
    <source>
        <dbReference type="SAM" id="MobiDB-lite"/>
    </source>
</evidence>
<gene>
    <name evidence="7" type="ORF">BDV98DRAFT_343230</name>
</gene>
<dbReference type="STRING" id="1884261.A0A5C3Q3D3"/>
<name>A0A5C3Q3D3_9AGAR</name>
<feature type="compositionally biased region" description="Basic and acidic residues" evidence="5">
    <location>
        <begin position="277"/>
        <end position="286"/>
    </location>
</feature>
<dbReference type="GO" id="GO:0016020">
    <property type="term" value="C:membrane"/>
    <property type="evidence" value="ECO:0007669"/>
    <property type="project" value="InterPro"/>
</dbReference>
<feature type="transmembrane region" description="Helical" evidence="6">
    <location>
        <begin position="237"/>
        <end position="259"/>
    </location>
</feature>
<evidence type="ECO:0000256" key="6">
    <source>
        <dbReference type="SAM" id="Phobius"/>
    </source>
</evidence>
<evidence type="ECO:0000256" key="2">
    <source>
        <dbReference type="ARBA" id="ARBA00022692"/>
    </source>
</evidence>
<feature type="transmembrane region" description="Helical" evidence="6">
    <location>
        <begin position="73"/>
        <end position="93"/>
    </location>
</feature>
<accession>A0A5C3Q3D3</accession>
<evidence type="ECO:0008006" key="9">
    <source>
        <dbReference type="Google" id="ProtNLM"/>
    </source>
</evidence>
<keyword evidence="4 6" id="KW-0472">Membrane</keyword>
<dbReference type="InterPro" id="IPR006838">
    <property type="entry name" value="ADTRP_AIG1"/>
</dbReference>
<dbReference type="OrthoDB" id="419711at2759"/>
<feature type="transmembrane region" description="Helical" evidence="6">
    <location>
        <begin position="196"/>
        <end position="217"/>
    </location>
</feature>
<evidence type="ECO:0000256" key="4">
    <source>
        <dbReference type="ARBA" id="ARBA00023136"/>
    </source>
</evidence>
<evidence type="ECO:0000313" key="7">
    <source>
        <dbReference type="EMBL" id="TFK96026.1"/>
    </source>
</evidence>
<dbReference type="Proteomes" id="UP000305067">
    <property type="component" value="Unassembled WGS sequence"/>
</dbReference>
<dbReference type="EMBL" id="ML178868">
    <property type="protein sequence ID" value="TFK96026.1"/>
    <property type="molecule type" value="Genomic_DNA"/>
</dbReference>
<proteinExistence type="predicted"/>
<keyword evidence="3 6" id="KW-1133">Transmembrane helix</keyword>
<protein>
    <recommendedName>
        <fullName evidence="9">FAR-17a/AIG1-like protein</fullName>
    </recommendedName>
</protein>
<evidence type="ECO:0000256" key="1">
    <source>
        <dbReference type="ARBA" id="ARBA00004127"/>
    </source>
</evidence>
<dbReference type="Pfam" id="PF04750">
    <property type="entry name" value="Far-17a_AIG1"/>
    <property type="match status" value="1"/>
</dbReference>
<dbReference type="PANTHER" id="PTHR12242">
    <property type="entry name" value="OS02G0130600 PROTEIN-RELATED"/>
    <property type="match status" value="1"/>
</dbReference>
<feature type="transmembrane region" description="Helical" evidence="6">
    <location>
        <begin position="114"/>
        <end position="136"/>
    </location>
</feature>
<reference evidence="7 8" key="1">
    <citation type="journal article" date="2019" name="Nat. Ecol. Evol.">
        <title>Megaphylogeny resolves global patterns of mushroom evolution.</title>
        <authorList>
            <person name="Varga T."/>
            <person name="Krizsan K."/>
            <person name="Foldi C."/>
            <person name="Dima B."/>
            <person name="Sanchez-Garcia M."/>
            <person name="Sanchez-Ramirez S."/>
            <person name="Szollosi G.J."/>
            <person name="Szarkandi J.G."/>
            <person name="Papp V."/>
            <person name="Albert L."/>
            <person name="Andreopoulos W."/>
            <person name="Angelini C."/>
            <person name="Antonin V."/>
            <person name="Barry K.W."/>
            <person name="Bougher N.L."/>
            <person name="Buchanan P."/>
            <person name="Buyck B."/>
            <person name="Bense V."/>
            <person name="Catcheside P."/>
            <person name="Chovatia M."/>
            <person name="Cooper J."/>
            <person name="Damon W."/>
            <person name="Desjardin D."/>
            <person name="Finy P."/>
            <person name="Geml J."/>
            <person name="Haridas S."/>
            <person name="Hughes K."/>
            <person name="Justo A."/>
            <person name="Karasinski D."/>
            <person name="Kautmanova I."/>
            <person name="Kiss B."/>
            <person name="Kocsube S."/>
            <person name="Kotiranta H."/>
            <person name="LaButti K.M."/>
            <person name="Lechner B.E."/>
            <person name="Liimatainen K."/>
            <person name="Lipzen A."/>
            <person name="Lukacs Z."/>
            <person name="Mihaltcheva S."/>
            <person name="Morgado L.N."/>
            <person name="Niskanen T."/>
            <person name="Noordeloos M.E."/>
            <person name="Ohm R.A."/>
            <person name="Ortiz-Santana B."/>
            <person name="Ovrebo C."/>
            <person name="Racz N."/>
            <person name="Riley R."/>
            <person name="Savchenko A."/>
            <person name="Shiryaev A."/>
            <person name="Soop K."/>
            <person name="Spirin V."/>
            <person name="Szebenyi C."/>
            <person name="Tomsovsky M."/>
            <person name="Tulloss R.E."/>
            <person name="Uehling J."/>
            <person name="Grigoriev I.V."/>
            <person name="Vagvolgyi C."/>
            <person name="Papp T."/>
            <person name="Martin F.M."/>
            <person name="Miettinen O."/>
            <person name="Hibbett D.S."/>
            <person name="Nagy L.G."/>
        </authorList>
    </citation>
    <scope>NUCLEOTIDE SEQUENCE [LARGE SCALE GENOMIC DNA]</scope>
    <source>
        <strain evidence="7 8">CBS 309.79</strain>
    </source>
</reference>